<name>A0A918KTT7_9ACTN</name>
<evidence type="ECO:0000313" key="2">
    <source>
        <dbReference type="EMBL" id="GGX75434.1"/>
    </source>
</evidence>
<proteinExistence type="predicted"/>
<keyword evidence="1" id="KW-1133">Transmembrane helix</keyword>
<comment type="caution">
    <text evidence="2">The sequence shown here is derived from an EMBL/GenBank/DDBJ whole genome shotgun (WGS) entry which is preliminary data.</text>
</comment>
<feature type="transmembrane region" description="Helical" evidence="1">
    <location>
        <begin position="145"/>
        <end position="166"/>
    </location>
</feature>
<dbReference type="EMBL" id="BMVU01000013">
    <property type="protein sequence ID" value="GGX75434.1"/>
    <property type="molecule type" value="Genomic_DNA"/>
</dbReference>
<dbReference type="Proteomes" id="UP000619244">
    <property type="component" value="Unassembled WGS sequence"/>
</dbReference>
<reference evidence="2" key="2">
    <citation type="submission" date="2020-09" db="EMBL/GenBank/DDBJ databases">
        <authorList>
            <person name="Sun Q."/>
            <person name="Ohkuma M."/>
        </authorList>
    </citation>
    <scope>NUCLEOTIDE SEQUENCE</scope>
    <source>
        <strain evidence="2">JCM 4790</strain>
    </source>
</reference>
<keyword evidence="1" id="KW-0472">Membrane</keyword>
<dbReference type="InterPro" id="IPR039708">
    <property type="entry name" value="MT1774/Rv1733c-like"/>
</dbReference>
<keyword evidence="1" id="KW-0812">Transmembrane</keyword>
<keyword evidence="3" id="KW-1185">Reference proteome</keyword>
<dbReference type="PANTHER" id="PTHR42305:SF1">
    <property type="entry name" value="MEMBRANE PROTEIN RV1733C-RELATED"/>
    <property type="match status" value="1"/>
</dbReference>
<evidence type="ECO:0000256" key="1">
    <source>
        <dbReference type="SAM" id="Phobius"/>
    </source>
</evidence>
<feature type="transmembrane region" description="Helical" evidence="1">
    <location>
        <begin position="21"/>
        <end position="49"/>
    </location>
</feature>
<accession>A0A918KTT7</accession>
<reference evidence="2" key="1">
    <citation type="journal article" date="2014" name="Int. J. Syst. Evol. Microbiol.">
        <title>Complete genome sequence of Corynebacterium casei LMG S-19264T (=DSM 44701T), isolated from a smear-ripened cheese.</title>
        <authorList>
            <consortium name="US DOE Joint Genome Institute (JGI-PGF)"/>
            <person name="Walter F."/>
            <person name="Albersmeier A."/>
            <person name="Kalinowski J."/>
            <person name="Ruckert C."/>
        </authorList>
    </citation>
    <scope>NUCLEOTIDE SEQUENCE</scope>
    <source>
        <strain evidence="2">JCM 4790</strain>
    </source>
</reference>
<dbReference type="RefSeq" id="WP_190190912.1">
    <property type="nucleotide sequence ID" value="NZ_BMVU01000013.1"/>
</dbReference>
<evidence type="ECO:0008006" key="4">
    <source>
        <dbReference type="Google" id="ProtNLM"/>
    </source>
</evidence>
<protein>
    <recommendedName>
        <fullName evidence="4">Integral membrane protein</fullName>
    </recommendedName>
</protein>
<sequence>MGRPVRGWRWRPNTLRRRCDVVEAWTVLCVVLLLVFGAPLAGLAAGWWAHDAARATAERQRAERERVRVEVAENAPAALPTTQHGRQAAYPVRVRWTDGDGVRHTGETPVAAGTRRGDTTAVWLDAAGRITAPPVTGTAVLHRTLSAGVCTAAGFASAVVVAYTVVRRAAGRRRLQEWERAWARTGPEWRRLTP</sequence>
<evidence type="ECO:0000313" key="3">
    <source>
        <dbReference type="Proteomes" id="UP000619244"/>
    </source>
</evidence>
<organism evidence="2 3">
    <name type="scientific">Streptomyces minutiscleroticus</name>
    <dbReference type="NCBI Taxonomy" id="68238"/>
    <lineage>
        <taxon>Bacteria</taxon>
        <taxon>Bacillati</taxon>
        <taxon>Actinomycetota</taxon>
        <taxon>Actinomycetes</taxon>
        <taxon>Kitasatosporales</taxon>
        <taxon>Streptomycetaceae</taxon>
        <taxon>Streptomyces</taxon>
    </lineage>
</organism>
<dbReference type="AlphaFoldDB" id="A0A918KTT7"/>
<dbReference type="PANTHER" id="PTHR42305">
    <property type="entry name" value="MEMBRANE PROTEIN RV1733C-RELATED"/>
    <property type="match status" value="1"/>
</dbReference>
<gene>
    <name evidence="2" type="ORF">GCM10010358_32110</name>
</gene>